<dbReference type="InterPro" id="IPR010280">
    <property type="entry name" value="U5_MeTrfase_fam"/>
</dbReference>
<feature type="binding site" evidence="4">
    <location>
        <position position="278"/>
    </location>
    <ligand>
        <name>S-adenosyl-L-methionine</name>
        <dbReference type="ChEBI" id="CHEBI:59789"/>
    </ligand>
</feature>
<comment type="caution">
    <text evidence="6">The sequence shown here is derived from an EMBL/GenBank/DDBJ whole genome shotgun (WGS) entry which is preliminary data.</text>
</comment>
<dbReference type="Gene3D" id="2.40.50.1070">
    <property type="match status" value="1"/>
</dbReference>
<dbReference type="PANTHER" id="PTHR11061">
    <property type="entry name" value="RNA M5U METHYLTRANSFERASE"/>
    <property type="match status" value="1"/>
</dbReference>
<dbReference type="PROSITE" id="PS01230">
    <property type="entry name" value="TRMA_1"/>
    <property type="match status" value="1"/>
</dbReference>
<organism evidence="6 7">
    <name type="scientific">Finegoldia magna</name>
    <name type="common">Peptostreptococcus magnus</name>
    <dbReference type="NCBI Taxonomy" id="1260"/>
    <lineage>
        <taxon>Bacteria</taxon>
        <taxon>Bacillati</taxon>
        <taxon>Bacillota</taxon>
        <taxon>Tissierellia</taxon>
        <taxon>Tissierellales</taxon>
        <taxon>Peptoniphilaceae</taxon>
        <taxon>Finegoldia</taxon>
    </lineage>
</organism>
<reference evidence="7" key="1">
    <citation type="submission" date="2017-04" db="EMBL/GenBank/DDBJ databases">
        <title>Finegoldia magna isolated from orthopedic joint implant-associated infections.</title>
        <authorList>
            <person name="Bjorklund S."/>
            <person name="Bruggemann H."/>
            <person name="Jensen A."/>
            <person name="Hellmark B."/>
            <person name="Soderquist B."/>
        </authorList>
    </citation>
    <scope>NUCLEOTIDE SEQUENCE [LARGE SCALE GENOMIC DNA]</scope>
    <source>
        <strain evidence="7">CCUG 54800</strain>
    </source>
</reference>
<protein>
    <submittedName>
        <fullName evidence="6">23S rRNA (Uracil(1939)-C(5))-methyltransferase RlmD</fullName>
    </submittedName>
</protein>
<evidence type="ECO:0000256" key="3">
    <source>
        <dbReference type="ARBA" id="ARBA00022691"/>
    </source>
</evidence>
<evidence type="ECO:0000256" key="2">
    <source>
        <dbReference type="ARBA" id="ARBA00022679"/>
    </source>
</evidence>
<feature type="binding site" evidence="4">
    <location>
        <position position="372"/>
    </location>
    <ligand>
        <name>S-adenosyl-L-methionine</name>
        <dbReference type="ChEBI" id="CHEBI:59789"/>
    </ligand>
</feature>
<feature type="binding site" evidence="4">
    <location>
        <position position="307"/>
    </location>
    <ligand>
        <name>S-adenosyl-L-methionine</name>
        <dbReference type="ChEBI" id="CHEBI:59789"/>
    </ligand>
</feature>
<dbReference type="InterPro" id="IPR030390">
    <property type="entry name" value="MeTrfase_TrmA_AS"/>
</dbReference>
<proteinExistence type="inferred from homology"/>
<evidence type="ECO:0000256" key="1">
    <source>
        <dbReference type="ARBA" id="ARBA00022603"/>
    </source>
</evidence>
<comment type="similarity">
    <text evidence="4">Belongs to the class I-like SAM-binding methyltransferase superfamily. RNA M5U methyltransferase family.</text>
</comment>
<dbReference type="GO" id="GO:0032259">
    <property type="term" value="P:methylation"/>
    <property type="evidence" value="ECO:0007669"/>
    <property type="project" value="UniProtKB-KW"/>
</dbReference>
<dbReference type="PANTHER" id="PTHR11061:SF30">
    <property type="entry name" value="TRNA (URACIL(54)-C(5))-METHYLTRANSFERASE"/>
    <property type="match status" value="1"/>
</dbReference>
<dbReference type="InterPro" id="IPR012340">
    <property type="entry name" value="NA-bd_OB-fold"/>
</dbReference>
<name>A0A233V336_FINMA</name>
<keyword evidence="3 4" id="KW-0949">S-adenosyl-L-methionine</keyword>
<evidence type="ECO:0000256" key="4">
    <source>
        <dbReference type="PROSITE-ProRule" id="PRU01024"/>
    </source>
</evidence>
<evidence type="ECO:0000256" key="5">
    <source>
        <dbReference type="PROSITE-ProRule" id="PRU10015"/>
    </source>
</evidence>
<dbReference type="Proteomes" id="UP000215413">
    <property type="component" value="Unassembled WGS sequence"/>
</dbReference>
<dbReference type="PROSITE" id="PS51687">
    <property type="entry name" value="SAM_MT_RNA_M5U"/>
    <property type="match status" value="1"/>
</dbReference>
<gene>
    <name evidence="6" type="ORF">B9N49_07315</name>
</gene>
<dbReference type="Gene3D" id="3.40.50.150">
    <property type="entry name" value="Vaccinia Virus protein VP39"/>
    <property type="match status" value="1"/>
</dbReference>
<accession>A0A233V336</accession>
<dbReference type="CDD" id="cd02440">
    <property type="entry name" value="AdoMet_MTases"/>
    <property type="match status" value="1"/>
</dbReference>
<dbReference type="GO" id="GO:0008173">
    <property type="term" value="F:RNA methyltransferase activity"/>
    <property type="evidence" value="ECO:0007669"/>
    <property type="project" value="InterPro"/>
</dbReference>
<dbReference type="NCBIfam" id="TIGR00479">
    <property type="entry name" value="rumA"/>
    <property type="match status" value="1"/>
</dbReference>
<keyword evidence="1 4" id="KW-0489">Methyltransferase</keyword>
<dbReference type="InterPro" id="IPR029063">
    <property type="entry name" value="SAM-dependent_MTases_sf"/>
</dbReference>
<dbReference type="RefSeq" id="WP_094206153.1">
    <property type="nucleotide sequence ID" value="NZ_NDYC01000032.1"/>
</dbReference>
<dbReference type="SUPFAM" id="SSF53335">
    <property type="entry name" value="S-adenosyl-L-methionine-dependent methyltransferases"/>
    <property type="match status" value="1"/>
</dbReference>
<sequence>MKKNLQAKVEYNVFPNKGICKIDDNLYSIKNTIQGQTISFQRKRKKKGFIEGKLVEKLENSPLETIEGCPVNERCGGCIYQKLEYDVECDLKKKTLTELYKDIYDEDITFHPSPILQGYRNKMEYTFGDSVKGGPLVLGLHTKNKFYEITDTVDCNIIDEGFNKIRQAVQEYFRDKNYEFFKKIKHTGLLRHFIIRKSFSDDEYMINLVTTSDEFDVNDFVEFAKQIDNRIVSIYHTINDNISDAVIVDKLELLYGKEYLTEKINGLEFRISPFSFFQPNPAQAEQIYNRALELAGDLSGKNVYDLYCGTGTIAQIFAKKAESVIGVEIVEEAVEKAQENAELNGLTNTKFICDDCLNFMEKVEKKDVVVLDPPRDGIHPKAIDRLIAINPDKFIYISCNPITQRMDLDKFIEKWYKIKSLEFFDQFPRTYHCEAVVLLEKN</sequence>
<dbReference type="GO" id="GO:0006396">
    <property type="term" value="P:RNA processing"/>
    <property type="evidence" value="ECO:0007669"/>
    <property type="project" value="InterPro"/>
</dbReference>
<feature type="active site" evidence="5">
    <location>
        <position position="399"/>
    </location>
</feature>
<feature type="active site" description="Nucleophile" evidence="4">
    <location>
        <position position="399"/>
    </location>
</feature>
<dbReference type="AlphaFoldDB" id="A0A233V336"/>
<evidence type="ECO:0000313" key="7">
    <source>
        <dbReference type="Proteomes" id="UP000215413"/>
    </source>
</evidence>
<dbReference type="Gene3D" id="2.40.50.140">
    <property type="entry name" value="Nucleic acid-binding proteins"/>
    <property type="match status" value="1"/>
</dbReference>
<evidence type="ECO:0000313" key="6">
    <source>
        <dbReference type="EMBL" id="OXZ26808.1"/>
    </source>
</evidence>
<keyword evidence="2 4" id="KW-0808">Transferase</keyword>
<dbReference type="Pfam" id="PF05958">
    <property type="entry name" value="tRNA_U5-meth_tr"/>
    <property type="match status" value="1"/>
</dbReference>
<feature type="binding site" evidence="4">
    <location>
        <position position="328"/>
    </location>
    <ligand>
        <name>S-adenosyl-L-methionine</name>
        <dbReference type="ChEBI" id="CHEBI:59789"/>
    </ligand>
</feature>
<dbReference type="EMBL" id="NDYC01000032">
    <property type="protein sequence ID" value="OXZ26808.1"/>
    <property type="molecule type" value="Genomic_DNA"/>
</dbReference>